<gene>
    <name evidence="3" type="ORF">Pflav_080320</name>
</gene>
<dbReference type="Proteomes" id="UP000502508">
    <property type="component" value="Chromosome"/>
</dbReference>
<keyword evidence="2" id="KW-1133">Transmembrane helix</keyword>
<evidence type="ECO:0000313" key="4">
    <source>
        <dbReference type="Proteomes" id="UP000502508"/>
    </source>
</evidence>
<organism evidence="3 4">
    <name type="scientific">Phytohabitans flavus</name>
    <dbReference type="NCBI Taxonomy" id="1076124"/>
    <lineage>
        <taxon>Bacteria</taxon>
        <taxon>Bacillati</taxon>
        <taxon>Actinomycetota</taxon>
        <taxon>Actinomycetes</taxon>
        <taxon>Micromonosporales</taxon>
        <taxon>Micromonosporaceae</taxon>
    </lineage>
</organism>
<sequence length="149" mass="16222">MDPRPASLSRAGVAARVLATVVGLALLVGGTFWGSDDDFPFAPFRMYAGVNPPDEDAPDPRVEGTLATGAATPLGQNETGIRRAEVEAKQDQYVAQPALLAEIADAYARRHPGAPRVVEVRLVMRWHEIQDSRPTGEHRDEVLAVWRAR</sequence>
<proteinExistence type="predicted"/>
<evidence type="ECO:0000256" key="2">
    <source>
        <dbReference type="SAM" id="Phobius"/>
    </source>
</evidence>
<reference evidence="3 4" key="1">
    <citation type="submission" date="2020-03" db="EMBL/GenBank/DDBJ databases">
        <title>Whole genome shotgun sequence of Phytohabitans flavus NBRC 107702.</title>
        <authorList>
            <person name="Komaki H."/>
            <person name="Tamura T."/>
        </authorList>
    </citation>
    <scope>NUCLEOTIDE SEQUENCE [LARGE SCALE GENOMIC DNA]</scope>
    <source>
        <strain evidence="3 4">NBRC 107702</strain>
    </source>
</reference>
<keyword evidence="4" id="KW-1185">Reference proteome</keyword>
<dbReference type="RefSeq" id="WP_232072374.1">
    <property type="nucleotide sequence ID" value="NZ_AP022870.1"/>
</dbReference>
<protein>
    <submittedName>
        <fullName evidence="3">Uncharacterized protein</fullName>
    </submittedName>
</protein>
<dbReference type="KEGG" id="pfla:Pflav_080320"/>
<dbReference type="EMBL" id="AP022870">
    <property type="protein sequence ID" value="BCB81622.1"/>
    <property type="molecule type" value="Genomic_DNA"/>
</dbReference>
<evidence type="ECO:0000313" key="3">
    <source>
        <dbReference type="EMBL" id="BCB81622.1"/>
    </source>
</evidence>
<name>A0A6F8Y675_9ACTN</name>
<evidence type="ECO:0000256" key="1">
    <source>
        <dbReference type="SAM" id="MobiDB-lite"/>
    </source>
</evidence>
<reference evidence="3 4" key="2">
    <citation type="submission" date="2020-03" db="EMBL/GenBank/DDBJ databases">
        <authorList>
            <person name="Ichikawa N."/>
            <person name="Kimura A."/>
            <person name="Kitahashi Y."/>
            <person name="Uohara A."/>
        </authorList>
    </citation>
    <scope>NUCLEOTIDE SEQUENCE [LARGE SCALE GENOMIC DNA]</scope>
    <source>
        <strain evidence="3 4">NBRC 107702</strain>
    </source>
</reference>
<keyword evidence="2" id="KW-0472">Membrane</keyword>
<dbReference type="AlphaFoldDB" id="A0A6F8Y675"/>
<keyword evidence="2" id="KW-0812">Transmembrane</keyword>
<feature type="transmembrane region" description="Helical" evidence="2">
    <location>
        <begin position="12"/>
        <end position="33"/>
    </location>
</feature>
<feature type="region of interest" description="Disordered" evidence="1">
    <location>
        <begin position="52"/>
        <end position="78"/>
    </location>
</feature>
<accession>A0A6F8Y675</accession>